<gene>
    <name evidence="2" type="ORF">SLNSH_02225</name>
</gene>
<dbReference type="Pfam" id="PF11064">
    <property type="entry name" value="DUF2865"/>
    <property type="match status" value="1"/>
</dbReference>
<dbReference type="InterPro" id="IPR021293">
    <property type="entry name" value="DUF2865"/>
</dbReference>
<evidence type="ECO:0000256" key="1">
    <source>
        <dbReference type="SAM" id="SignalP"/>
    </source>
</evidence>
<accession>A0A2T1HY80</accession>
<evidence type="ECO:0008006" key="4">
    <source>
        <dbReference type="Google" id="ProtNLM"/>
    </source>
</evidence>
<sequence length="292" mass="30847">MSALVLAGLSAQPASAGLFSLLFGEPPKPTIRYTAPEPLLQTPQWSAPATRARRDARPMTQVTPARREGAARIIAAPQRGSAYCVRTCDGYYFPLDAKAQNGIGDAEMCSLACPGPAMEVFRKTGDDMRDAVGPSGAPYRSLPQAFTYRKATVAACACRKPASYAEWAARMLADPTLRRGDIVVNLDSAAVFNGSLQRGQPVRQADLRDIREPGAVSATGWRRADRSLGFTFRQELVKSGGFTVASASTSEPIAIVITPARSAFAKTSASAPAAVPVKAVLGSPFQSAAGDR</sequence>
<keyword evidence="3" id="KW-1185">Reference proteome</keyword>
<feature type="signal peptide" evidence="1">
    <location>
        <begin position="1"/>
        <end position="16"/>
    </location>
</feature>
<feature type="chain" id="PRO_5015691722" description="DUF2865 domain-containing protein" evidence="1">
    <location>
        <begin position="17"/>
        <end position="292"/>
    </location>
</feature>
<dbReference type="EMBL" id="PVZS01000002">
    <property type="protein sequence ID" value="PSC06646.1"/>
    <property type="molecule type" value="Genomic_DNA"/>
</dbReference>
<evidence type="ECO:0000313" key="3">
    <source>
        <dbReference type="Proteomes" id="UP000239772"/>
    </source>
</evidence>
<dbReference type="Proteomes" id="UP000239772">
    <property type="component" value="Unassembled WGS sequence"/>
</dbReference>
<proteinExistence type="predicted"/>
<organism evidence="2 3">
    <name type="scientific">Alsobacter soli</name>
    <dbReference type="NCBI Taxonomy" id="2109933"/>
    <lineage>
        <taxon>Bacteria</taxon>
        <taxon>Pseudomonadati</taxon>
        <taxon>Pseudomonadota</taxon>
        <taxon>Alphaproteobacteria</taxon>
        <taxon>Hyphomicrobiales</taxon>
        <taxon>Alsobacteraceae</taxon>
        <taxon>Alsobacter</taxon>
    </lineage>
</organism>
<name>A0A2T1HY80_9HYPH</name>
<evidence type="ECO:0000313" key="2">
    <source>
        <dbReference type="EMBL" id="PSC06646.1"/>
    </source>
</evidence>
<comment type="caution">
    <text evidence="2">The sequence shown here is derived from an EMBL/GenBank/DDBJ whole genome shotgun (WGS) entry which is preliminary data.</text>
</comment>
<dbReference type="RefSeq" id="WP_106335025.1">
    <property type="nucleotide sequence ID" value="NZ_PVZS01000002.1"/>
</dbReference>
<reference evidence="3" key="1">
    <citation type="submission" date="2018-03" db="EMBL/GenBank/DDBJ databases">
        <authorList>
            <person name="Sun L."/>
            <person name="Liu H."/>
            <person name="Chen W."/>
            <person name="Huang K."/>
            <person name="Liu W."/>
            <person name="Gao X."/>
        </authorList>
    </citation>
    <scope>NUCLEOTIDE SEQUENCE [LARGE SCALE GENOMIC DNA]</scope>
    <source>
        <strain evidence="3">SH9</strain>
    </source>
</reference>
<protein>
    <recommendedName>
        <fullName evidence="4">DUF2865 domain-containing protein</fullName>
    </recommendedName>
</protein>
<dbReference type="AlphaFoldDB" id="A0A2T1HY80"/>
<keyword evidence="1" id="KW-0732">Signal</keyword>
<dbReference type="OrthoDB" id="7850882at2"/>